<reference evidence="6 7" key="1">
    <citation type="submission" date="2017-03" db="EMBL/GenBank/DDBJ databases">
        <authorList>
            <person name="Afonso C.L."/>
            <person name="Miller P.J."/>
            <person name="Scott M.A."/>
            <person name="Spackman E."/>
            <person name="Goraichik I."/>
            <person name="Dimitrov K.M."/>
            <person name="Suarez D.L."/>
            <person name="Swayne D.E."/>
        </authorList>
    </citation>
    <scope>NUCLEOTIDE SEQUENCE [LARGE SCALE GENOMIC DNA]</scope>
    <source>
        <strain evidence="6 7">CECT 7639</strain>
    </source>
</reference>
<dbReference type="PRINTS" id="PR00455">
    <property type="entry name" value="HTHTETR"/>
</dbReference>
<dbReference type="InterPro" id="IPR009057">
    <property type="entry name" value="Homeodomain-like_sf"/>
</dbReference>
<evidence type="ECO:0000256" key="2">
    <source>
        <dbReference type="ARBA" id="ARBA00023125"/>
    </source>
</evidence>
<keyword evidence="3" id="KW-0804">Transcription</keyword>
<keyword evidence="7" id="KW-1185">Reference proteome</keyword>
<keyword evidence="2 4" id="KW-0238">DNA-binding</keyword>
<dbReference type="PROSITE" id="PS50977">
    <property type="entry name" value="HTH_TETR_2"/>
    <property type="match status" value="1"/>
</dbReference>
<dbReference type="EMBL" id="FWFO01000004">
    <property type="protein sequence ID" value="SLN66141.1"/>
    <property type="molecule type" value="Genomic_DNA"/>
</dbReference>
<dbReference type="OrthoDB" id="9811084at2"/>
<dbReference type="RefSeq" id="WP_085797395.1">
    <property type="nucleotide sequence ID" value="NZ_FWFO01000004.1"/>
</dbReference>
<dbReference type="Pfam" id="PF00440">
    <property type="entry name" value="TetR_N"/>
    <property type="match status" value="1"/>
</dbReference>
<dbReference type="GO" id="GO:0003700">
    <property type="term" value="F:DNA-binding transcription factor activity"/>
    <property type="evidence" value="ECO:0007669"/>
    <property type="project" value="TreeGrafter"/>
</dbReference>
<proteinExistence type="predicted"/>
<dbReference type="Proteomes" id="UP000193077">
    <property type="component" value="Unassembled WGS sequence"/>
</dbReference>
<dbReference type="GO" id="GO:0000976">
    <property type="term" value="F:transcription cis-regulatory region binding"/>
    <property type="evidence" value="ECO:0007669"/>
    <property type="project" value="TreeGrafter"/>
</dbReference>
<sequence>MQKTIQKRTLKTRAKLIAASEEVIAKGGYEALRVEEVVQAAGVAKGTFFAHFRDKDALMEILIGEKLNTCLTQAESYGTPKTVPDLINALEPVHQFMTSERYVFDLIIRYSGAAAVAEIGPIAYCFERYFRMVEAWMENVDTRTDITPELLAEGVQAFAIQSMSLKYCALHSAQNFSDRLEVYLNAWLTPAT</sequence>
<evidence type="ECO:0000259" key="5">
    <source>
        <dbReference type="PROSITE" id="PS50977"/>
    </source>
</evidence>
<name>A0A1Y5TQX2_9RHOB</name>
<dbReference type="Gene3D" id="1.10.357.10">
    <property type="entry name" value="Tetracycline Repressor, domain 2"/>
    <property type="match status" value="1"/>
</dbReference>
<evidence type="ECO:0000256" key="3">
    <source>
        <dbReference type="ARBA" id="ARBA00023163"/>
    </source>
</evidence>
<dbReference type="SUPFAM" id="SSF46689">
    <property type="entry name" value="Homeodomain-like"/>
    <property type="match status" value="1"/>
</dbReference>
<dbReference type="PANTHER" id="PTHR30055:SF234">
    <property type="entry name" value="HTH-TYPE TRANSCRIPTIONAL REGULATOR BETI"/>
    <property type="match status" value="1"/>
</dbReference>
<evidence type="ECO:0000256" key="4">
    <source>
        <dbReference type="PROSITE-ProRule" id="PRU00335"/>
    </source>
</evidence>
<feature type="domain" description="HTH tetR-type" evidence="5">
    <location>
        <begin position="10"/>
        <end position="70"/>
    </location>
</feature>
<evidence type="ECO:0000313" key="6">
    <source>
        <dbReference type="EMBL" id="SLN66141.1"/>
    </source>
</evidence>
<gene>
    <name evidence="6" type="primary">yvdT_2</name>
    <name evidence="6" type="ORF">TRL7639_03751</name>
</gene>
<dbReference type="AlphaFoldDB" id="A0A1Y5TQX2"/>
<keyword evidence="1" id="KW-0805">Transcription regulation</keyword>
<evidence type="ECO:0000256" key="1">
    <source>
        <dbReference type="ARBA" id="ARBA00023015"/>
    </source>
</evidence>
<protein>
    <submittedName>
        <fullName evidence="6">Putative HTH-type transcriptional regulator YvdT</fullName>
    </submittedName>
</protein>
<evidence type="ECO:0000313" key="7">
    <source>
        <dbReference type="Proteomes" id="UP000193077"/>
    </source>
</evidence>
<dbReference type="InterPro" id="IPR050109">
    <property type="entry name" value="HTH-type_TetR-like_transc_reg"/>
</dbReference>
<organism evidence="6 7">
    <name type="scientific">Falsiruegeria litorea R37</name>
    <dbReference type="NCBI Taxonomy" id="1200284"/>
    <lineage>
        <taxon>Bacteria</taxon>
        <taxon>Pseudomonadati</taxon>
        <taxon>Pseudomonadota</taxon>
        <taxon>Alphaproteobacteria</taxon>
        <taxon>Rhodobacterales</taxon>
        <taxon>Roseobacteraceae</taxon>
        <taxon>Falsiruegeria</taxon>
    </lineage>
</organism>
<feature type="DNA-binding region" description="H-T-H motif" evidence="4">
    <location>
        <begin position="33"/>
        <end position="52"/>
    </location>
</feature>
<accession>A0A1Y5TQX2</accession>
<dbReference type="InterPro" id="IPR001647">
    <property type="entry name" value="HTH_TetR"/>
</dbReference>
<dbReference type="PANTHER" id="PTHR30055">
    <property type="entry name" value="HTH-TYPE TRANSCRIPTIONAL REGULATOR RUTR"/>
    <property type="match status" value="1"/>
</dbReference>